<dbReference type="GO" id="GO:0005506">
    <property type="term" value="F:iron ion binding"/>
    <property type="evidence" value="ECO:0007669"/>
    <property type="project" value="InterPro"/>
</dbReference>
<dbReference type="PANTHER" id="PTHR46696:SF1">
    <property type="entry name" value="CYTOCHROME P450 YJIB-RELATED"/>
    <property type="match status" value="1"/>
</dbReference>
<dbReference type="RefSeq" id="WP_089296658.1">
    <property type="nucleotide sequence ID" value="NZ_BOMU01000070.1"/>
</dbReference>
<keyword evidence="9" id="KW-1185">Reference proteome</keyword>
<evidence type="ECO:0000256" key="6">
    <source>
        <dbReference type="ARBA" id="ARBA00023033"/>
    </source>
</evidence>
<evidence type="ECO:0000256" key="2">
    <source>
        <dbReference type="ARBA" id="ARBA00022617"/>
    </source>
</evidence>
<organism evidence="8 9">
    <name type="scientific">Actinoplanes regularis</name>
    <dbReference type="NCBI Taxonomy" id="52697"/>
    <lineage>
        <taxon>Bacteria</taxon>
        <taxon>Bacillati</taxon>
        <taxon>Actinomycetota</taxon>
        <taxon>Actinomycetes</taxon>
        <taxon>Micromonosporales</taxon>
        <taxon>Micromonosporaceae</taxon>
        <taxon>Actinoplanes</taxon>
    </lineage>
</organism>
<dbReference type="OrthoDB" id="4156795at2"/>
<dbReference type="GO" id="GO:0020037">
    <property type="term" value="F:heme binding"/>
    <property type="evidence" value="ECO:0007669"/>
    <property type="project" value="InterPro"/>
</dbReference>
<dbReference type="Gene3D" id="1.10.630.10">
    <property type="entry name" value="Cytochrome P450"/>
    <property type="match status" value="1"/>
</dbReference>
<dbReference type="EMBL" id="FZNR01000014">
    <property type="protein sequence ID" value="SNS36809.1"/>
    <property type="molecule type" value="Genomic_DNA"/>
</dbReference>
<dbReference type="InterPro" id="IPR001128">
    <property type="entry name" value="Cyt_P450"/>
</dbReference>
<dbReference type="InterPro" id="IPR017972">
    <property type="entry name" value="Cyt_P450_CS"/>
</dbReference>
<evidence type="ECO:0000313" key="9">
    <source>
        <dbReference type="Proteomes" id="UP000198415"/>
    </source>
</evidence>
<accession>A0A239DX16</accession>
<protein>
    <submittedName>
        <fullName evidence="8">Cytochrome P450</fullName>
    </submittedName>
</protein>
<keyword evidence="2 7" id="KW-0349">Heme</keyword>
<sequence length="395" mass="43379">MKSIVEGQIADPYPVYRRYRETDPVHRHSDAWYVFRYDDVSTALSDRRLVRRPPGGGPPVPIPPQYATLRDVVTNWLVFLDPPEHTELRSRVAGHFSQARVAPLRPRVETLVDELLSELADRPVADLVADFAAPLPIMVIADLLGISASRHQWLRERAVALQQANTSYGGEGHAAADRAARELSDFFAAEAGRPGRADCADLIGHLLTAGLTGGRLTSTCIHLLTAGHETTTNLIAKAVLALLRHPRVRDELSAVPELMPQAVEELIRYDTPVQLVRRRAGQDVELGGRHIEAGSTVVLVLGSANRDPARFPDPDRLDPHRLATRHAGFGIGAHYCLGAHLARLEAEIGLSALLRRTPRLSLAEQPVRYADDLVFHGPARLLVNPGNTHQLLEAT</sequence>
<dbReference type="AlphaFoldDB" id="A0A239DX16"/>
<gene>
    <name evidence="8" type="ORF">SAMN06264365_114135</name>
</gene>
<evidence type="ECO:0000256" key="5">
    <source>
        <dbReference type="ARBA" id="ARBA00023004"/>
    </source>
</evidence>
<dbReference type="SUPFAM" id="SSF48264">
    <property type="entry name" value="Cytochrome P450"/>
    <property type="match status" value="1"/>
</dbReference>
<dbReference type="InterPro" id="IPR002397">
    <property type="entry name" value="Cyt_P450_B"/>
</dbReference>
<dbReference type="CDD" id="cd20625">
    <property type="entry name" value="CYP164-like"/>
    <property type="match status" value="1"/>
</dbReference>
<evidence type="ECO:0000256" key="1">
    <source>
        <dbReference type="ARBA" id="ARBA00010617"/>
    </source>
</evidence>
<evidence type="ECO:0000256" key="3">
    <source>
        <dbReference type="ARBA" id="ARBA00022723"/>
    </source>
</evidence>
<reference evidence="8 9" key="1">
    <citation type="submission" date="2017-06" db="EMBL/GenBank/DDBJ databases">
        <authorList>
            <person name="Kim H.J."/>
            <person name="Triplett B.A."/>
        </authorList>
    </citation>
    <scope>NUCLEOTIDE SEQUENCE [LARGE SCALE GENOMIC DNA]</scope>
    <source>
        <strain evidence="8 9">DSM 43151</strain>
    </source>
</reference>
<keyword evidence="3 7" id="KW-0479">Metal-binding</keyword>
<dbReference type="InterPro" id="IPR036396">
    <property type="entry name" value="Cyt_P450_sf"/>
</dbReference>
<dbReference type="FunFam" id="1.10.630.10:FF:000018">
    <property type="entry name" value="Cytochrome P450 monooxygenase"/>
    <property type="match status" value="1"/>
</dbReference>
<keyword evidence="6 7" id="KW-0503">Monooxygenase</keyword>
<dbReference type="Proteomes" id="UP000198415">
    <property type="component" value="Unassembled WGS sequence"/>
</dbReference>
<dbReference type="Pfam" id="PF00067">
    <property type="entry name" value="p450"/>
    <property type="match status" value="1"/>
</dbReference>
<dbReference type="GO" id="GO:0004497">
    <property type="term" value="F:monooxygenase activity"/>
    <property type="evidence" value="ECO:0007669"/>
    <property type="project" value="UniProtKB-KW"/>
</dbReference>
<dbReference type="PROSITE" id="PS00086">
    <property type="entry name" value="CYTOCHROME_P450"/>
    <property type="match status" value="1"/>
</dbReference>
<dbReference type="GO" id="GO:0017000">
    <property type="term" value="P:antibiotic biosynthetic process"/>
    <property type="evidence" value="ECO:0007669"/>
    <property type="project" value="UniProtKB-ARBA"/>
</dbReference>
<evidence type="ECO:0000256" key="7">
    <source>
        <dbReference type="RuleBase" id="RU000461"/>
    </source>
</evidence>
<keyword evidence="5 7" id="KW-0408">Iron</keyword>
<dbReference type="PRINTS" id="PR00359">
    <property type="entry name" value="BP450"/>
</dbReference>
<dbReference type="GO" id="GO:0016705">
    <property type="term" value="F:oxidoreductase activity, acting on paired donors, with incorporation or reduction of molecular oxygen"/>
    <property type="evidence" value="ECO:0007669"/>
    <property type="project" value="InterPro"/>
</dbReference>
<name>A0A239DX16_9ACTN</name>
<comment type="similarity">
    <text evidence="1 7">Belongs to the cytochrome P450 family.</text>
</comment>
<dbReference type="PANTHER" id="PTHR46696">
    <property type="entry name" value="P450, PUTATIVE (EUROFUNG)-RELATED"/>
    <property type="match status" value="1"/>
</dbReference>
<evidence type="ECO:0000256" key="4">
    <source>
        <dbReference type="ARBA" id="ARBA00023002"/>
    </source>
</evidence>
<keyword evidence="4 7" id="KW-0560">Oxidoreductase</keyword>
<evidence type="ECO:0000313" key="8">
    <source>
        <dbReference type="EMBL" id="SNS36809.1"/>
    </source>
</evidence>
<proteinExistence type="inferred from homology"/>